<protein>
    <submittedName>
        <fullName evidence="1">Uncharacterized protein</fullName>
    </submittedName>
</protein>
<evidence type="ECO:0000313" key="1">
    <source>
        <dbReference type="EMBL" id="GAA5114448.1"/>
    </source>
</evidence>
<dbReference type="RefSeq" id="WP_345603748.1">
    <property type="nucleotide sequence ID" value="NZ_BAABJO010000004.1"/>
</dbReference>
<keyword evidence="2" id="KW-1185">Reference proteome</keyword>
<organism evidence="1 2">
    <name type="scientific">Pseudonocardia adelaidensis</name>
    <dbReference type="NCBI Taxonomy" id="648754"/>
    <lineage>
        <taxon>Bacteria</taxon>
        <taxon>Bacillati</taxon>
        <taxon>Actinomycetota</taxon>
        <taxon>Actinomycetes</taxon>
        <taxon>Pseudonocardiales</taxon>
        <taxon>Pseudonocardiaceae</taxon>
        <taxon>Pseudonocardia</taxon>
    </lineage>
</organism>
<sequence length="105" mass="11165">MIDQHRRDEEPGAPLVGATTALILLLRDILFFEAGEDDNRELYLAPGVLPPWLSGGGLSISITAAPTSCGATFGHTLRHDEPTSRILIDIPRPLPATPTPAGSVK</sequence>
<accession>A0ABP9NE76</accession>
<proteinExistence type="predicted"/>
<gene>
    <name evidence="1" type="ORF">GCM10023320_11600</name>
</gene>
<dbReference type="EMBL" id="BAABJO010000004">
    <property type="protein sequence ID" value="GAA5114448.1"/>
    <property type="molecule type" value="Genomic_DNA"/>
</dbReference>
<reference evidence="2" key="1">
    <citation type="journal article" date="2019" name="Int. J. Syst. Evol. Microbiol.">
        <title>The Global Catalogue of Microorganisms (GCM) 10K type strain sequencing project: providing services to taxonomists for standard genome sequencing and annotation.</title>
        <authorList>
            <consortium name="The Broad Institute Genomics Platform"/>
            <consortium name="The Broad Institute Genome Sequencing Center for Infectious Disease"/>
            <person name="Wu L."/>
            <person name="Ma J."/>
        </authorList>
    </citation>
    <scope>NUCLEOTIDE SEQUENCE [LARGE SCALE GENOMIC DNA]</scope>
    <source>
        <strain evidence="2">JCM 18302</strain>
    </source>
</reference>
<name>A0ABP9NE76_9PSEU</name>
<dbReference type="Proteomes" id="UP001500804">
    <property type="component" value="Unassembled WGS sequence"/>
</dbReference>
<evidence type="ECO:0000313" key="2">
    <source>
        <dbReference type="Proteomes" id="UP001500804"/>
    </source>
</evidence>
<comment type="caution">
    <text evidence="1">The sequence shown here is derived from an EMBL/GenBank/DDBJ whole genome shotgun (WGS) entry which is preliminary data.</text>
</comment>